<reference evidence="1 2" key="1">
    <citation type="submission" date="2018-08" db="EMBL/GenBank/DDBJ databases">
        <title>Genome and evolution of the arbuscular mycorrhizal fungus Diversispora epigaea (formerly Glomus versiforme) and its bacterial endosymbionts.</title>
        <authorList>
            <person name="Sun X."/>
            <person name="Fei Z."/>
            <person name="Harrison M."/>
        </authorList>
    </citation>
    <scope>NUCLEOTIDE SEQUENCE [LARGE SCALE GENOMIC DNA]</scope>
    <source>
        <strain evidence="1 2">IT104</strain>
    </source>
</reference>
<evidence type="ECO:0000313" key="1">
    <source>
        <dbReference type="EMBL" id="RHZ54160.1"/>
    </source>
</evidence>
<evidence type="ECO:0000313" key="2">
    <source>
        <dbReference type="Proteomes" id="UP000266861"/>
    </source>
</evidence>
<accession>A0A397H1B0</accession>
<gene>
    <name evidence="1" type="ORF">Glove_429g31</name>
</gene>
<protein>
    <submittedName>
        <fullName evidence="1">Uncharacterized protein</fullName>
    </submittedName>
</protein>
<sequence length="98" mass="11314">MSNTIVSIIHVPKIDFRFLSYQGFSSKVTILEPVRKLGIQFLDKFETTANYQTISRVLDLFFDKTLKTFGVHFVKQNIFGNIIDETKLKVNIKVAQTE</sequence>
<name>A0A397H1B0_9GLOM</name>
<organism evidence="1 2">
    <name type="scientific">Diversispora epigaea</name>
    <dbReference type="NCBI Taxonomy" id="1348612"/>
    <lineage>
        <taxon>Eukaryota</taxon>
        <taxon>Fungi</taxon>
        <taxon>Fungi incertae sedis</taxon>
        <taxon>Mucoromycota</taxon>
        <taxon>Glomeromycotina</taxon>
        <taxon>Glomeromycetes</taxon>
        <taxon>Diversisporales</taxon>
        <taxon>Diversisporaceae</taxon>
        <taxon>Diversispora</taxon>
    </lineage>
</organism>
<dbReference type="Proteomes" id="UP000266861">
    <property type="component" value="Unassembled WGS sequence"/>
</dbReference>
<proteinExistence type="predicted"/>
<dbReference type="EMBL" id="PQFF01000380">
    <property type="protein sequence ID" value="RHZ54160.1"/>
    <property type="molecule type" value="Genomic_DNA"/>
</dbReference>
<dbReference type="AlphaFoldDB" id="A0A397H1B0"/>
<comment type="caution">
    <text evidence="1">The sequence shown here is derived from an EMBL/GenBank/DDBJ whole genome shotgun (WGS) entry which is preliminary data.</text>
</comment>
<keyword evidence="2" id="KW-1185">Reference proteome</keyword>